<dbReference type="GO" id="GO:0000976">
    <property type="term" value="F:transcription cis-regulatory region binding"/>
    <property type="evidence" value="ECO:0007669"/>
    <property type="project" value="TreeGrafter"/>
</dbReference>
<dbReference type="PANTHER" id="PTHR37534:SF23">
    <property type="entry name" value="ZN(II)2CYS6 TRANSCRIPTION FACTOR (EUROFUNG)"/>
    <property type="match status" value="1"/>
</dbReference>
<evidence type="ECO:0000256" key="2">
    <source>
        <dbReference type="ARBA" id="ARBA00023242"/>
    </source>
</evidence>
<dbReference type="EMBL" id="CH476595">
    <property type="protein sequence ID" value="EAU38192.1"/>
    <property type="molecule type" value="Genomic_DNA"/>
</dbReference>
<protein>
    <recommendedName>
        <fullName evidence="6">Transcription factor domain-containing protein</fullName>
    </recommendedName>
</protein>
<dbReference type="Proteomes" id="UP000007963">
    <property type="component" value="Unassembled WGS sequence"/>
</dbReference>
<dbReference type="HOGENOM" id="CLU_006603_0_0_1"/>
<sequence>MPGASMGDPDMPQGWLQPPNTNFNVHQAYHMDESNRTTPGQIQAYSQFTPASRGSLQEQDPSEQPSYPAASHGVTYAEDDDFFGVESDDEPEAQVVTQNFNQLSLIMASANRDDGPPRSFTTYLNEPNVLASYQPTPGSSLNNPKTARIFLHFIHSTGPSISIFERHPIDPSTMFGAPVPTAQQGLWTYTLPFKALEHQALLQAILALSSLHIAYLQEAPPTVSLKHYHYALRRVGVAVGLPMRRKQVGTLAAALLLAYYEVMSADHTKWNSHVAGAVQLLREIDFATITRDLRQHRRRTWAKATSKDFLFGNALLEDDPFSEQESSIDENLIGSILGHAVNYDEFGRVDEGYSRPFNPELTRKDIESFRIQCDLYWWCCKQDIIQSIIGGNPLFSSMAFSSFGQCPPRAAVGRLDAIYGSADHLWLLLGRLTDFGCRDRRRKLKTFKAAGSEWRPGPELSKFMARFAPRSPSSSSPPPKPPFPSNSSQKNTTGSGNYGPKSTSPSSQSPPMYGMVPSTGPRSLPPAFAETESGRDSPKKNEEEENMTYEHAEQEWESILSTFEMFARALGPHFLPLPADSAPPIATPFGPALQYRTQTIAVIWGFYYLGRILLHRLHPCMPPAMMVAAGVAAPTTGEFTQLVGKIAAGIYYPQSFNIETGNLSPTLGSCLIEITVPIFFAAIQYTDRAQRCWIATRLREIRRLTGWRSADAIADGLERAWRTAADQGRGPPYEPPGDGAHQRPVAPTGATRGAADAVTERRFVTVQKPYRTYAKGILGLEEELLSLELEDRL</sequence>
<accession>Q0CXZ9</accession>
<dbReference type="STRING" id="341663.Q0CXZ9"/>
<evidence type="ECO:0000313" key="5">
    <source>
        <dbReference type="Proteomes" id="UP000007963"/>
    </source>
</evidence>
<dbReference type="OrthoDB" id="5391043at2759"/>
<feature type="region of interest" description="Disordered" evidence="3">
    <location>
        <begin position="725"/>
        <end position="756"/>
    </location>
</feature>
<dbReference type="eggNOG" id="ENOG502QT9U">
    <property type="taxonomic scope" value="Eukaryota"/>
</dbReference>
<dbReference type="GO" id="GO:0005634">
    <property type="term" value="C:nucleus"/>
    <property type="evidence" value="ECO:0007669"/>
    <property type="project" value="UniProtKB-SubCell"/>
</dbReference>
<evidence type="ECO:0008006" key="6">
    <source>
        <dbReference type="Google" id="ProtNLM"/>
    </source>
</evidence>
<name>Q0CXZ9_ASPTN</name>
<proteinExistence type="predicted"/>
<feature type="compositionally biased region" description="Basic and acidic residues" evidence="3">
    <location>
        <begin position="532"/>
        <end position="552"/>
    </location>
</feature>
<dbReference type="InterPro" id="IPR021858">
    <property type="entry name" value="Fun_TF"/>
</dbReference>
<feature type="region of interest" description="Disordered" evidence="3">
    <location>
        <begin position="1"/>
        <end position="72"/>
    </location>
</feature>
<dbReference type="GO" id="GO:0045944">
    <property type="term" value="P:positive regulation of transcription by RNA polymerase II"/>
    <property type="evidence" value="ECO:0007669"/>
    <property type="project" value="TreeGrafter"/>
</dbReference>
<feature type="compositionally biased region" description="Pro residues" evidence="3">
    <location>
        <begin position="475"/>
        <end position="484"/>
    </location>
</feature>
<evidence type="ECO:0000256" key="1">
    <source>
        <dbReference type="ARBA" id="ARBA00004123"/>
    </source>
</evidence>
<keyword evidence="2" id="KW-0539">Nucleus</keyword>
<gene>
    <name evidence="4" type="ORF">ATEG_01435</name>
</gene>
<dbReference type="RefSeq" id="XP_001208800.1">
    <property type="nucleotide sequence ID" value="XM_001208800.1"/>
</dbReference>
<organism evidence="4 5">
    <name type="scientific">Aspergillus terreus (strain NIH 2624 / FGSC A1156)</name>
    <dbReference type="NCBI Taxonomy" id="341663"/>
    <lineage>
        <taxon>Eukaryota</taxon>
        <taxon>Fungi</taxon>
        <taxon>Dikarya</taxon>
        <taxon>Ascomycota</taxon>
        <taxon>Pezizomycotina</taxon>
        <taxon>Eurotiomycetes</taxon>
        <taxon>Eurotiomycetidae</taxon>
        <taxon>Eurotiales</taxon>
        <taxon>Aspergillaceae</taxon>
        <taxon>Aspergillus</taxon>
        <taxon>Aspergillus subgen. Circumdati</taxon>
    </lineage>
</organism>
<feature type="compositionally biased region" description="Low complexity" evidence="3">
    <location>
        <begin position="500"/>
        <end position="511"/>
    </location>
</feature>
<evidence type="ECO:0000256" key="3">
    <source>
        <dbReference type="SAM" id="MobiDB-lite"/>
    </source>
</evidence>
<dbReference type="Pfam" id="PF11951">
    <property type="entry name" value="Fungal_trans_2"/>
    <property type="match status" value="1"/>
</dbReference>
<dbReference type="VEuPathDB" id="FungiDB:ATEG_01435"/>
<comment type="subcellular location">
    <subcellularLocation>
        <location evidence="1">Nucleus</location>
    </subcellularLocation>
</comment>
<feature type="region of interest" description="Disordered" evidence="3">
    <location>
        <begin position="468"/>
        <end position="552"/>
    </location>
</feature>
<feature type="compositionally biased region" description="Polar residues" evidence="3">
    <location>
        <begin position="36"/>
        <end position="65"/>
    </location>
</feature>
<evidence type="ECO:0000313" key="4">
    <source>
        <dbReference type="EMBL" id="EAU38192.1"/>
    </source>
</evidence>
<dbReference type="GeneID" id="4316015"/>
<dbReference type="OMA" id="IAGIWMN"/>
<dbReference type="AlphaFoldDB" id="Q0CXZ9"/>
<dbReference type="PANTHER" id="PTHR37534">
    <property type="entry name" value="TRANSCRIPTIONAL ACTIVATOR PROTEIN UGA3"/>
    <property type="match status" value="1"/>
</dbReference>
<dbReference type="GO" id="GO:0003700">
    <property type="term" value="F:DNA-binding transcription factor activity"/>
    <property type="evidence" value="ECO:0007669"/>
    <property type="project" value="TreeGrafter"/>
</dbReference>
<reference evidence="5" key="1">
    <citation type="submission" date="2005-09" db="EMBL/GenBank/DDBJ databases">
        <title>Annotation of the Aspergillus terreus NIH2624 genome.</title>
        <authorList>
            <person name="Birren B.W."/>
            <person name="Lander E.S."/>
            <person name="Galagan J.E."/>
            <person name="Nusbaum C."/>
            <person name="Devon K."/>
            <person name="Henn M."/>
            <person name="Ma L.-J."/>
            <person name="Jaffe D.B."/>
            <person name="Butler J."/>
            <person name="Alvarez P."/>
            <person name="Gnerre S."/>
            <person name="Grabherr M."/>
            <person name="Kleber M."/>
            <person name="Mauceli E.W."/>
            <person name="Brockman W."/>
            <person name="Rounsley S."/>
            <person name="Young S.K."/>
            <person name="LaButti K."/>
            <person name="Pushparaj V."/>
            <person name="DeCaprio D."/>
            <person name="Crawford M."/>
            <person name="Koehrsen M."/>
            <person name="Engels R."/>
            <person name="Montgomery P."/>
            <person name="Pearson M."/>
            <person name="Howarth C."/>
            <person name="Larson L."/>
            <person name="Luoma S."/>
            <person name="White J."/>
            <person name="Alvarado L."/>
            <person name="Kodira C.D."/>
            <person name="Zeng Q."/>
            <person name="Oleary S."/>
            <person name="Yandava C."/>
            <person name="Denning D.W."/>
            <person name="Nierman W.C."/>
            <person name="Milne T."/>
            <person name="Madden K."/>
        </authorList>
    </citation>
    <scope>NUCLEOTIDE SEQUENCE [LARGE SCALE GENOMIC DNA]</scope>
    <source>
        <strain evidence="5">NIH 2624 / FGSC A1156</strain>
    </source>
</reference>